<dbReference type="PROSITE" id="PS50850">
    <property type="entry name" value="MFS"/>
    <property type="match status" value="1"/>
</dbReference>
<feature type="transmembrane region" description="Helical" evidence="4">
    <location>
        <begin position="72"/>
        <end position="94"/>
    </location>
</feature>
<feature type="transmembrane region" description="Helical" evidence="4">
    <location>
        <begin position="226"/>
        <end position="244"/>
    </location>
</feature>
<evidence type="ECO:0000256" key="1">
    <source>
        <dbReference type="ARBA" id="ARBA00022692"/>
    </source>
</evidence>
<dbReference type="PANTHER" id="PTHR23531">
    <property type="entry name" value="QUINOLENE RESISTANCE PROTEIN NORA"/>
    <property type="match status" value="1"/>
</dbReference>
<dbReference type="InterPro" id="IPR052714">
    <property type="entry name" value="MFS_Exporter"/>
</dbReference>
<name>A0A9D2KPY7_9BACT</name>
<reference evidence="6" key="1">
    <citation type="journal article" date="2021" name="PeerJ">
        <title>Extensive microbial diversity within the chicken gut microbiome revealed by metagenomics and culture.</title>
        <authorList>
            <person name="Gilroy R."/>
            <person name="Ravi A."/>
            <person name="Getino M."/>
            <person name="Pursley I."/>
            <person name="Horton D.L."/>
            <person name="Alikhan N.F."/>
            <person name="Baker D."/>
            <person name="Gharbi K."/>
            <person name="Hall N."/>
            <person name="Watson M."/>
            <person name="Adriaenssens E.M."/>
            <person name="Foster-Nyarko E."/>
            <person name="Jarju S."/>
            <person name="Secka A."/>
            <person name="Antonio M."/>
            <person name="Oren A."/>
            <person name="Chaudhuri R.R."/>
            <person name="La Ragione R."/>
            <person name="Hildebrand F."/>
            <person name="Pallen M.J."/>
        </authorList>
    </citation>
    <scope>NUCLEOTIDE SEQUENCE</scope>
    <source>
        <strain evidence="6">5032</strain>
    </source>
</reference>
<dbReference type="Proteomes" id="UP000823821">
    <property type="component" value="Unassembled WGS sequence"/>
</dbReference>
<reference evidence="6" key="2">
    <citation type="submission" date="2021-04" db="EMBL/GenBank/DDBJ databases">
        <authorList>
            <person name="Gilroy R."/>
        </authorList>
    </citation>
    <scope>NUCLEOTIDE SEQUENCE</scope>
    <source>
        <strain evidence="6">5032</strain>
    </source>
</reference>
<dbReference type="GO" id="GO:0022857">
    <property type="term" value="F:transmembrane transporter activity"/>
    <property type="evidence" value="ECO:0007669"/>
    <property type="project" value="InterPro"/>
</dbReference>
<accession>A0A9D2KPY7</accession>
<dbReference type="PANTHER" id="PTHR23531:SF2">
    <property type="entry name" value="PERMEASE"/>
    <property type="match status" value="1"/>
</dbReference>
<evidence type="ECO:0000313" key="7">
    <source>
        <dbReference type="Proteomes" id="UP000823821"/>
    </source>
</evidence>
<dbReference type="Pfam" id="PF07690">
    <property type="entry name" value="MFS_1"/>
    <property type="match status" value="1"/>
</dbReference>
<feature type="transmembrane region" description="Helical" evidence="4">
    <location>
        <begin position="26"/>
        <end position="51"/>
    </location>
</feature>
<keyword evidence="3 4" id="KW-0472">Membrane</keyword>
<organism evidence="6 7">
    <name type="scientific">Candidatus Desulfovibrio intestinavium</name>
    <dbReference type="NCBI Taxonomy" id="2838534"/>
    <lineage>
        <taxon>Bacteria</taxon>
        <taxon>Pseudomonadati</taxon>
        <taxon>Thermodesulfobacteriota</taxon>
        <taxon>Desulfovibrionia</taxon>
        <taxon>Desulfovibrionales</taxon>
        <taxon>Desulfovibrionaceae</taxon>
        <taxon>Desulfovibrio</taxon>
    </lineage>
</organism>
<dbReference type="SUPFAM" id="SSF103473">
    <property type="entry name" value="MFS general substrate transporter"/>
    <property type="match status" value="1"/>
</dbReference>
<keyword evidence="2 4" id="KW-1133">Transmembrane helix</keyword>
<comment type="caution">
    <text evidence="6">The sequence shown here is derived from an EMBL/GenBank/DDBJ whole genome shotgun (WGS) entry which is preliminary data.</text>
</comment>
<dbReference type="AlphaFoldDB" id="A0A9D2KPY7"/>
<gene>
    <name evidence="6" type="ORF">H9784_02435</name>
</gene>
<feature type="transmembrane region" description="Helical" evidence="4">
    <location>
        <begin position="160"/>
        <end position="186"/>
    </location>
</feature>
<evidence type="ECO:0000313" key="6">
    <source>
        <dbReference type="EMBL" id="HJA78418.1"/>
    </source>
</evidence>
<proteinExistence type="predicted"/>
<feature type="transmembrane region" description="Helical" evidence="4">
    <location>
        <begin position="106"/>
        <end position="124"/>
    </location>
</feature>
<evidence type="ECO:0000259" key="5">
    <source>
        <dbReference type="PROSITE" id="PS50850"/>
    </source>
</evidence>
<evidence type="ECO:0000256" key="4">
    <source>
        <dbReference type="SAM" id="Phobius"/>
    </source>
</evidence>
<feature type="transmembrane region" description="Helical" evidence="4">
    <location>
        <begin position="136"/>
        <end position="154"/>
    </location>
</feature>
<evidence type="ECO:0000256" key="2">
    <source>
        <dbReference type="ARBA" id="ARBA00022989"/>
    </source>
</evidence>
<dbReference type="InterPro" id="IPR011701">
    <property type="entry name" value="MFS"/>
</dbReference>
<dbReference type="EMBL" id="DWZD01000017">
    <property type="protein sequence ID" value="HJA78418.1"/>
    <property type="molecule type" value="Genomic_DNA"/>
</dbReference>
<evidence type="ECO:0000256" key="3">
    <source>
        <dbReference type="ARBA" id="ARBA00023136"/>
    </source>
</evidence>
<dbReference type="InterPro" id="IPR020846">
    <property type="entry name" value="MFS_dom"/>
</dbReference>
<dbReference type="Gene3D" id="1.20.1250.20">
    <property type="entry name" value="MFS general substrate transporter like domains"/>
    <property type="match status" value="1"/>
</dbReference>
<keyword evidence="1 4" id="KW-0812">Transmembrane</keyword>
<dbReference type="InterPro" id="IPR036259">
    <property type="entry name" value="MFS_trans_sf"/>
</dbReference>
<protein>
    <submittedName>
        <fullName evidence="6">MFS transporter</fullName>
    </submittedName>
</protein>
<feature type="domain" description="Major facilitator superfamily (MFS) profile" evidence="5">
    <location>
        <begin position="72"/>
        <end position="248"/>
    </location>
</feature>
<sequence>MLSNALSAAVGPFIGVSLLRTGSFELHFSLCVLFSCLSLVAAMSASVVWKGGPSHAGVIFIRPLWRNFLEPCALPISWLAFLIYIGYSSILAFLTPYAKELALAETASFFFVVYSGAMLVTRPGAGRIFDRRGPDFVMYPAILALALGIGLLALCNGSLLMLLAGALIGAGIGVLQSCGLTIAVQATPPEHVGLANSTYYIFMDVAVGFGPAALGLLQPLTGYRGMYAGMALLCLACLLVYARIRPRR</sequence>